<evidence type="ECO:0000256" key="7">
    <source>
        <dbReference type="ARBA" id="ARBA00047899"/>
    </source>
</evidence>
<dbReference type="PROSITE" id="PS00107">
    <property type="entry name" value="PROTEIN_KINASE_ATP"/>
    <property type="match status" value="1"/>
</dbReference>
<dbReference type="Gene3D" id="2.60.60.30">
    <property type="entry name" value="sav2460 like domains"/>
    <property type="match status" value="1"/>
</dbReference>
<gene>
    <name evidence="12" type="ORF">SXIM_22280</name>
</gene>
<protein>
    <recommendedName>
        <fullName evidence="1">non-specific serine/threonine protein kinase</fullName>
        <ecNumber evidence="1">2.7.11.1</ecNumber>
    </recommendedName>
</protein>
<sequence>MQKMQGRVLDDRYQIGPLLGAGGMGTVWEALDMRLERQVAIKVVNTSAVGRDPQAGQRFAREAKLLAGLSSPYIVTVHDVGEAEFDGSTVLYLVMERLPGRSLDQVLAEEIPPLGEVARWGEKICRALAVAHDAGVVHRDLKPGNVMVESDGLARVLDFGIAAVLAESTDHARLTSTGVVIGTPAYMSPEQVEGGTVDARSDLYAFGCVLYALATGRPPFHGASLYQLLRQQMESDPPPPSELRPELPAEWDELIMTLLAKDPDDRPDSASEVAERLRELAILAVDLPAEPVEEALAYQPTRVDPRAVLLSSCPRPGGGRLPLATGQRLLLDDVLPGAETFIIGLDWQDPEDMEPEDAPEVDASALILDEDGQVLSDGHFIFYNNLDPGDESVQLAAEEPGEGEEEGTREARITVRLPELDERAVTVRFALSVHDAEARGHDLSHARALHIRLLDPAGDTELLCYGFPVGPVHCTGLTLGELTLGEDGWGFHAISRGYAGGLGEIAETHGVNVRGDADGDGEADEADEDAESLQEA</sequence>
<keyword evidence="3" id="KW-0808">Transferase</keyword>
<organism evidence="12 13">
    <name type="scientific">Streptomyces xiamenensis</name>
    <dbReference type="NCBI Taxonomy" id="408015"/>
    <lineage>
        <taxon>Bacteria</taxon>
        <taxon>Bacillati</taxon>
        <taxon>Actinomycetota</taxon>
        <taxon>Actinomycetes</taxon>
        <taxon>Kitasatosporales</taxon>
        <taxon>Streptomycetaceae</taxon>
        <taxon>Streptomyces</taxon>
    </lineage>
</organism>
<dbReference type="InterPro" id="IPR000719">
    <property type="entry name" value="Prot_kinase_dom"/>
</dbReference>
<evidence type="ECO:0000313" key="12">
    <source>
        <dbReference type="EMBL" id="AKG43612.1"/>
    </source>
</evidence>
<dbReference type="PROSITE" id="PS00108">
    <property type="entry name" value="PROTEIN_KINASE_ST"/>
    <property type="match status" value="1"/>
</dbReference>
<dbReference type="Gene3D" id="1.10.510.10">
    <property type="entry name" value="Transferase(Phosphotransferase) domain 1"/>
    <property type="match status" value="1"/>
</dbReference>
<dbReference type="SMART" id="SM00220">
    <property type="entry name" value="S_TKc"/>
    <property type="match status" value="1"/>
</dbReference>
<evidence type="ECO:0000259" key="11">
    <source>
        <dbReference type="PROSITE" id="PS50011"/>
    </source>
</evidence>
<dbReference type="Gene3D" id="3.30.200.20">
    <property type="entry name" value="Phosphorylase Kinase, domain 1"/>
    <property type="match status" value="1"/>
</dbReference>
<dbReference type="STRING" id="408015.SXIM_22280"/>
<evidence type="ECO:0000256" key="2">
    <source>
        <dbReference type="ARBA" id="ARBA00022527"/>
    </source>
</evidence>
<dbReference type="Pfam" id="PF00069">
    <property type="entry name" value="Pkinase"/>
    <property type="match status" value="1"/>
</dbReference>
<keyword evidence="4 9" id="KW-0547">Nucleotide-binding</keyword>
<keyword evidence="13" id="KW-1185">Reference proteome</keyword>
<evidence type="ECO:0000256" key="3">
    <source>
        <dbReference type="ARBA" id="ARBA00022679"/>
    </source>
</evidence>
<dbReference type="CDD" id="cd06974">
    <property type="entry name" value="TerD_like"/>
    <property type="match status" value="1"/>
</dbReference>
<dbReference type="InterPro" id="IPR017441">
    <property type="entry name" value="Protein_kinase_ATP_BS"/>
</dbReference>
<dbReference type="GO" id="GO:0005524">
    <property type="term" value="F:ATP binding"/>
    <property type="evidence" value="ECO:0007669"/>
    <property type="project" value="UniProtKB-UniRule"/>
</dbReference>
<evidence type="ECO:0000313" key="13">
    <source>
        <dbReference type="Proteomes" id="UP000034034"/>
    </source>
</evidence>
<dbReference type="PROSITE" id="PS50011">
    <property type="entry name" value="PROTEIN_KINASE_DOM"/>
    <property type="match status" value="1"/>
</dbReference>
<feature type="binding site" evidence="9">
    <location>
        <position position="42"/>
    </location>
    <ligand>
        <name>ATP</name>
        <dbReference type="ChEBI" id="CHEBI:30616"/>
    </ligand>
</feature>
<evidence type="ECO:0000256" key="1">
    <source>
        <dbReference type="ARBA" id="ARBA00012513"/>
    </source>
</evidence>
<dbReference type="KEGG" id="sxi:SXIM_22280"/>
<dbReference type="FunFam" id="1.10.510.10:FF:000021">
    <property type="entry name" value="Serine/threonine protein kinase"/>
    <property type="match status" value="1"/>
</dbReference>
<comment type="catalytic activity">
    <reaction evidence="8">
        <text>L-seryl-[protein] + ATP = O-phospho-L-seryl-[protein] + ADP + H(+)</text>
        <dbReference type="Rhea" id="RHEA:17989"/>
        <dbReference type="Rhea" id="RHEA-COMP:9863"/>
        <dbReference type="Rhea" id="RHEA-COMP:11604"/>
        <dbReference type="ChEBI" id="CHEBI:15378"/>
        <dbReference type="ChEBI" id="CHEBI:29999"/>
        <dbReference type="ChEBI" id="CHEBI:30616"/>
        <dbReference type="ChEBI" id="CHEBI:83421"/>
        <dbReference type="ChEBI" id="CHEBI:456216"/>
        <dbReference type="EC" id="2.7.11.1"/>
    </reaction>
</comment>
<evidence type="ECO:0000256" key="9">
    <source>
        <dbReference type="PROSITE-ProRule" id="PRU10141"/>
    </source>
</evidence>
<dbReference type="SUPFAM" id="SSF56112">
    <property type="entry name" value="Protein kinase-like (PK-like)"/>
    <property type="match status" value="1"/>
</dbReference>
<name>A0A0F7FTM4_9ACTN</name>
<keyword evidence="5 12" id="KW-0418">Kinase</keyword>
<dbReference type="Pfam" id="PF02342">
    <property type="entry name" value="TerD"/>
    <property type="match status" value="1"/>
</dbReference>
<dbReference type="Proteomes" id="UP000034034">
    <property type="component" value="Chromosome"/>
</dbReference>
<evidence type="ECO:0000256" key="4">
    <source>
        <dbReference type="ARBA" id="ARBA00022741"/>
    </source>
</evidence>
<dbReference type="HOGENOM" id="CLU_507983_0_0_11"/>
<evidence type="ECO:0000256" key="5">
    <source>
        <dbReference type="ARBA" id="ARBA00022777"/>
    </source>
</evidence>
<dbReference type="InterPro" id="IPR003325">
    <property type="entry name" value="TerD"/>
</dbReference>
<evidence type="ECO:0000256" key="6">
    <source>
        <dbReference type="ARBA" id="ARBA00022840"/>
    </source>
</evidence>
<dbReference type="InterPro" id="IPR008271">
    <property type="entry name" value="Ser/Thr_kinase_AS"/>
</dbReference>
<dbReference type="PANTHER" id="PTHR43289:SF6">
    <property type="entry name" value="SERINE_THREONINE-PROTEIN KINASE NEKL-3"/>
    <property type="match status" value="1"/>
</dbReference>
<feature type="compositionally biased region" description="Acidic residues" evidence="10">
    <location>
        <begin position="518"/>
        <end position="536"/>
    </location>
</feature>
<keyword evidence="6 9" id="KW-0067">ATP-binding</keyword>
<dbReference type="GO" id="GO:0045717">
    <property type="term" value="P:negative regulation of fatty acid biosynthetic process"/>
    <property type="evidence" value="ECO:0007669"/>
    <property type="project" value="UniProtKB-ARBA"/>
</dbReference>
<feature type="region of interest" description="Disordered" evidence="10">
    <location>
        <begin position="512"/>
        <end position="536"/>
    </location>
</feature>
<dbReference type="EMBL" id="CP009922">
    <property type="protein sequence ID" value="AKG43612.1"/>
    <property type="molecule type" value="Genomic_DNA"/>
</dbReference>
<dbReference type="EC" id="2.7.11.1" evidence="1"/>
<feature type="domain" description="Protein kinase" evidence="11">
    <location>
        <begin position="13"/>
        <end position="283"/>
    </location>
</feature>
<accession>A0A0F7FTM4</accession>
<keyword evidence="2 12" id="KW-0723">Serine/threonine-protein kinase</keyword>
<reference evidence="12" key="1">
    <citation type="submission" date="2019-08" db="EMBL/GenBank/DDBJ databases">
        <title>Complete genome sequence of a mangrove-derived Streptomyces xiamenensis.</title>
        <authorList>
            <person name="Xu J."/>
        </authorList>
    </citation>
    <scope>NUCLEOTIDE SEQUENCE</scope>
    <source>
        <strain evidence="12">318</strain>
    </source>
</reference>
<evidence type="ECO:0000256" key="10">
    <source>
        <dbReference type="SAM" id="MobiDB-lite"/>
    </source>
</evidence>
<dbReference type="AlphaFoldDB" id="A0A0F7FTM4"/>
<dbReference type="CDD" id="cd14014">
    <property type="entry name" value="STKc_PknB_like"/>
    <property type="match status" value="1"/>
</dbReference>
<dbReference type="PATRIC" id="fig|408015.6.peg.2261"/>
<dbReference type="PANTHER" id="PTHR43289">
    <property type="entry name" value="MITOGEN-ACTIVATED PROTEIN KINASE KINASE KINASE 20-RELATED"/>
    <property type="match status" value="1"/>
</dbReference>
<comment type="catalytic activity">
    <reaction evidence="7">
        <text>L-threonyl-[protein] + ATP = O-phospho-L-threonyl-[protein] + ADP + H(+)</text>
        <dbReference type="Rhea" id="RHEA:46608"/>
        <dbReference type="Rhea" id="RHEA-COMP:11060"/>
        <dbReference type="Rhea" id="RHEA-COMP:11605"/>
        <dbReference type="ChEBI" id="CHEBI:15378"/>
        <dbReference type="ChEBI" id="CHEBI:30013"/>
        <dbReference type="ChEBI" id="CHEBI:30616"/>
        <dbReference type="ChEBI" id="CHEBI:61977"/>
        <dbReference type="ChEBI" id="CHEBI:456216"/>
        <dbReference type="EC" id="2.7.11.1"/>
    </reaction>
</comment>
<dbReference type="GO" id="GO:0004674">
    <property type="term" value="F:protein serine/threonine kinase activity"/>
    <property type="evidence" value="ECO:0007669"/>
    <property type="project" value="UniProtKB-KW"/>
</dbReference>
<dbReference type="FunFam" id="3.30.200.20:FF:000035">
    <property type="entry name" value="Serine/threonine protein kinase Stk1"/>
    <property type="match status" value="1"/>
</dbReference>
<dbReference type="InterPro" id="IPR011009">
    <property type="entry name" value="Kinase-like_dom_sf"/>
</dbReference>
<proteinExistence type="predicted"/>
<evidence type="ECO:0000256" key="8">
    <source>
        <dbReference type="ARBA" id="ARBA00048679"/>
    </source>
</evidence>